<protein>
    <submittedName>
        <fullName evidence="4">Extracellular solute-binding protein</fullName>
    </submittedName>
</protein>
<evidence type="ECO:0000256" key="2">
    <source>
        <dbReference type="ARBA" id="ARBA00022448"/>
    </source>
</evidence>
<dbReference type="Proteomes" id="UP000712045">
    <property type="component" value="Unassembled WGS sequence"/>
</dbReference>
<gene>
    <name evidence="4" type="ORF">JS521_10670</name>
</gene>
<keyword evidence="2" id="KW-0813">Transport</keyword>
<dbReference type="InterPro" id="IPR006059">
    <property type="entry name" value="SBP"/>
</dbReference>
<proteinExistence type="inferred from homology"/>
<dbReference type="Pfam" id="PF01547">
    <property type="entry name" value="SBP_bac_1"/>
    <property type="match status" value="1"/>
</dbReference>
<comment type="similarity">
    <text evidence="1">Belongs to the bacterial solute-binding protein 1 family.</text>
</comment>
<dbReference type="PANTHER" id="PTHR43649:SF29">
    <property type="entry name" value="OSMOPROTECTIVE COMPOUNDS-BINDING PROTEIN GGTB"/>
    <property type="match status" value="1"/>
</dbReference>
<name>A0ABS2HWS7_9ACTN</name>
<accession>A0ABS2HWS7</accession>
<keyword evidence="5" id="KW-1185">Reference proteome</keyword>
<dbReference type="PANTHER" id="PTHR43649">
    <property type="entry name" value="ARABINOSE-BINDING PROTEIN-RELATED"/>
    <property type="match status" value="1"/>
</dbReference>
<dbReference type="InterPro" id="IPR050490">
    <property type="entry name" value="Bact_solute-bd_prot1"/>
</dbReference>
<dbReference type="SUPFAM" id="SSF53850">
    <property type="entry name" value="Periplasmic binding protein-like II"/>
    <property type="match status" value="1"/>
</dbReference>
<evidence type="ECO:0000256" key="1">
    <source>
        <dbReference type="ARBA" id="ARBA00008520"/>
    </source>
</evidence>
<evidence type="ECO:0000313" key="5">
    <source>
        <dbReference type="Proteomes" id="UP000712045"/>
    </source>
</evidence>
<evidence type="ECO:0000256" key="3">
    <source>
        <dbReference type="SAM" id="MobiDB-lite"/>
    </source>
</evidence>
<evidence type="ECO:0000313" key="4">
    <source>
        <dbReference type="EMBL" id="MBM7054314.1"/>
    </source>
</evidence>
<sequence>MAGRSPLHPVSVNNGLHHGTQAQCRVQPVFGNVTPSCLDGSSAGVQGGATSSEERSTHSSSAGSLLEPCLPCLRPFPAPQEPAVTTHLSRARNTRLAGLTAATSAVVLVASACGGGSGAAEGAKEFSYLSATENTTVRNALTTLSKNACKKENEAQSLKVETVPQASLDQKLQLLAGQDALPVQFAAGNAPALTNELNSSGKLADLEKELKALGAYEELEPAAISTIKALYNDKLAVLPYEYNIEGIFYNKKIFSDNGITTPATWDALKAAAQKLDKAGVQPFAASGQQGWPITRLVSGYLYRTLGPEAMKAVADGKANLTDPEYVKAAQEIADLGKKGYFGKSVGSIDYDTAMNTFLNGKAGMFYMGSWALASISNPEQNKIGAENVGFMPFPAVSGGKGSIDQYPSNIGLGVTLGAKSFDDKTGAWVTCIAKNYGSTVLEDQGAISGFKVNTEVKDSNEVTTQVRRTIGESKQNVLWFEALFSTKATTISNTSAPGLVTGSMSAQEFMKTVQDALASN</sequence>
<organism evidence="4 5">
    <name type="scientific">Streptomyces durocortorensis</name>
    <dbReference type="NCBI Taxonomy" id="2811104"/>
    <lineage>
        <taxon>Bacteria</taxon>
        <taxon>Bacillati</taxon>
        <taxon>Actinomycetota</taxon>
        <taxon>Actinomycetes</taxon>
        <taxon>Kitasatosporales</taxon>
        <taxon>Streptomycetaceae</taxon>
        <taxon>Streptomyces</taxon>
    </lineage>
</organism>
<feature type="region of interest" description="Disordered" evidence="3">
    <location>
        <begin position="41"/>
        <end position="62"/>
    </location>
</feature>
<reference evidence="4 5" key="1">
    <citation type="submission" date="2021-02" db="EMBL/GenBank/DDBJ databases">
        <title>Genome Streptomyces sp. RHZ10.</title>
        <authorList>
            <person name="Besaury L."/>
        </authorList>
    </citation>
    <scope>NUCLEOTIDE SEQUENCE [LARGE SCALE GENOMIC DNA]</scope>
    <source>
        <strain evidence="4 5">RHZ10</strain>
    </source>
</reference>
<comment type="caution">
    <text evidence="4">The sequence shown here is derived from an EMBL/GenBank/DDBJ whole genome shotgun (WGS) entry which is preliminary data.</text>
</comment>
<dbReference type="Gene3D" id="3.40.190.10">
    <property type="entry name" value="Periplasmic binding protein-like II"/>
    <property type="match status" value="2"/>
</dbReference>
<dbReference type="EMBL" id="JAFEUF010000038">
    <property type="protein sequence ID" value="MBM7054314.1"/>
    <property type="molecule type" value="Genomic_DNA"/>
</dbReference>